<evidence type="ECO:0000256" key="5">
    <source>
        <dbReference type="SAM" id="SignalP"/>
    </source>
</evidence>
<evidence type="ECO:0000313" key="8">
    <source>
        <dbReference type="EMBL" id="MFC7440010.1"/>
    </source>
</evidence>
<keyword evidence="9" id="KW-1185">Reference proteome</keyword>
<dbReference type="PROSITE" id="PS51257">
    <property type="entry name" value="PROKAR_LIPOPROTEIN"/>
    <property type="match status" value="1"/>
</dbReference>
<dbReference type="RefSeq" id="WP_379863220.1">
    <property type="nucleotide sequence ID" value="NZ_JBHTBW010000006.1"/>
</dbReference>
<dbReference type="Pfam" id="PF00497">
    <property type="entry name" value="SBP_bac_3"/>
    <property type="match status" value="1"/>
</dbReference>
<dbReference type="InterPro" id="IPR001638">
    <property type="entry name" value="Solute-binding_3/MltF_N"/>
</dbReference>
<keyword evidence="3 5" id="KW-0732">Signal</keyword>
<feature type="chain" id="PRO_5046753979" evidence="5">
    <location>
        <begin position="27"/>
        <end position="259"/>
    </location>
</feature>
<gene>
    <name evidence="8" type="ORF">ACFQNG_02370</name>
</gene>
<dbReference type="PROSITE" id="PS01039">
    <property type="entry name" value="SBP_BACTERIAL_3"/>
    <property type="match status" value="1"/>
</dbReference>
<comment type="subcellular location">
    <subcellularLocation>
        <location evidence="1">Cell envelope</location>
    </subcellularLocation>
</comment>
<dbReference type="Gene3D" id="3.40.190.10">
    <property type="entry name" value="Periplasmic binding protein-like II"/>
    <property type="match status" value="2"/>
</dbReference>
<accession>A0ABW2RGG0</accession>
<dbReference type="PANTHER" id="PTHR35936:SF17">
    <property type="entry name" value="ARGININE-BINDING EXTRACELLULAR PROTEIN ARTP"/>
    <property type="match status" value="1"/>
</dbReference>
<dbReference type="PANTHER" id="PTHR35936">
    <property type="entry name" value="MEMBRANE-BOUND LYTIC MUREIN TRANSGLYCOSYLASE F"/>
    <property type="match status" value="1"/>
</dbReference>
<dbReference type="SMART" id="SM00079">
    <property type="entry name" value="PBPe"/>
    <property type="match status" value="1"/>
</dbReference>
<dbReference type="CDD" id="cd13624">
    <property type="entry name" value="PBP2_Arg_Lys_His"/>
    <property type="match status" value="1"/>
</dbReference>
<evidence type="ECO:0000256" key="1">
    <source>
        <dbReference type="ARBA" id="ARBA00004196"/>
    </source>
</evidence>
<comment type="caution">
    <text evidence="8">The sequence shown here is derived from an EMBL/GenBank/DDBJ whole genome shotgun (WGS) entry which is preliminary data.</text>
</comment>
<feature type="signal peptide" evidence="5">
    <location>
        <begin position="1"/>
        <end position="26"/>
    </location>
</feature>
<evidence type="ECO:0000259" key="6">
    <source>
        <dbReference type="SMART" id="SM00062"/>
    </source>
</evidence>
<evidence type="ECO:0000313" key="9">
    <source>
        <dbReference type="Proteomes" id="UP001596500"/>
    </source>
</evidence>
<dbReference type="Proteomes" id="UP001596500">
    <property type="component" value="Unassembled WGS sequence"/>
</dbReference>
<evidence type="ECO:0000259" key="7">
    <source>
        <dbReference type="SMART" id="SM00079"/>
    </source>
</evidence>
<reference evidence="9" key="1">
    <citation type="journal article" date="2019" name="Int. J. Syst. Evol. Microbiol.">
        <title>The Global Catalogue of Microorganisms (GCM) 10K type strain sequencing project: providing services to taxonomists for standard genome sequencing and annotation.</title>
        <authorList>
            <consortium name="The Broad Institute Genomics Platform"/>
            <consortium name="The Broad Institute Genome Sequencing Center for Infectious Disease"/>
            <person name="Wu L."/>
            <person name="Ma J."/>
        </authorList>
    </citation>
    <scope>NUCLEOTIDE SEQUENCE [LARGE SCALE GENOMIC DNA]</scope>
    <source>
        <strain evidence="9">CGMCC 1.12942</strain>
    </source>
</reference>
<dbReference type="InterPro" id="IPR001320">
    <property type="entry name" value="Iontro_rcpt_C"/>
</dbReference>
<name>A0ABW2RGG0_9BACL</name>
<evidence type="ECO:0000256" key="3">
    <source>
        <dbReference type="ARBA" id="ARBA00022729"/>
    </source>
</evidence>
<dbReference type="EMBL" id="JBHTBW010000006">
    <property type="protein sequence ID" value="MFC7440010.1"/>
    <property type="molecule type" value="Genomic_DNA"/>
</dbReference>
<proteinExistence type="inferred from homology"/>
<dbReference type="SUPFAM" id="SSF53850">
    <property type="entry name" value="Periplasmic binding protein-like II"/>
    <property type="match status" value="1"/>
</dbReference>
<feature type="domain" description="Ionotropic glutamate receptor C-terminal" evidence="7">
    <location>
        <begin position="36"/>
        <end position="258"/>
    </location>
</feature>
<protein>
    <submittedName>
        <fullName evidence="8">Basic amino acid ABC transporter substrate-binding protein</fullName>
    </submittedName>
</protein>
<evidence type="ECO:0000256" key="2">
    <source>
        <dbReference type="ARBA" id="ARBA00010333"/>
    </source>
</evidence>
<organism evidence="8 9">
    <name type="scientific">Laceyella putida</name>
    <dbReference type="NCBI Taxonomy" id="110101"/>
    <lineage>
        <taxon>Bacteria</taxon>
        <taxon>Bacillati</taxon>
        <taxon>Bacillota</taxon>
        <taxon>Bacilli</taxon>
        <taxon>Bacillales</taxon>
        <taxon>Thermoactinomycetaceae</taxon>
        <taxon>Laceyella</taxon>
    </lineage>
</organism>
<dbReference type="SMART" id="SM00062">
    <property type="entry name" value="PBPb"/>
    <property type="match status" value="1"/>
</dbReference>
<dbReference type="InterPro" id="IPR018313">
    <property type="entry name" value="SBP_3_CS"/>
</dbReference>
<sequence>MVLWKKAGFCLLLVSLVWVLSGCGQGGKEGEPGEQIVKVGTDAAYPPFESQTGDQKLVGFDMEVMEAIAKAGGFKVQIQHTGWDPLFEGINSQKVDAGISAITITEDRKEQYDFSDPYFDAKQQILLPSDSQVKTLKELQGKKIGVQSATTGEFVVHEAFGKTYPHLKGYDDTPTAIEDLKLGRLDAVVADKGIVLEYIKRLGPDKFKAVEDPSFPPEQYGIIVKKGNKALLDKINAGLKKIKEDGTYDKLYKKYFQVQ</sequence>
<comment type="similarity">
    <text evidence="2 4">Belongs to the bacterial solute-binding protein 3 family.</text>
</comment>
<feature type="domain" description="Solute-binding protein family 3/N-terminal" evidence="6">
    <location>
        <begin position="36"/>
        <end position="259"/>
    </location>
</feature>
<evidence type="ECO:0000256" key="4">
    <source>
        <dbReference type="RuleBase" id="RU003744"/>
    </source>
</evidence>